<feature type="domain" description="Haemolysin-type calcium binding-related" evidence="4">
    <location>
        <begin position="99"/>
        <end position="143"/>
    </location>
</feature>
<keyword evidence="2" id="KW-0964">Secreted</keyword>
<dbReference type="RefSeq" id="WP_058356364.1">
    <property type="nucleotide sequence ID" value="NZ_CABKVG010000009.1"/>
</dbReference>
<accession>A0ABY4DYJ4</accession>
<dbReference type="EMBL" id="CP091511">
    <property type="protein sequence ID" value="UOO88205.1"/>
    <property type="molecule type" value="Genomic_DNA"/>
</dbReference>
<dbReference type="PRINTS" id="PR00313">
    <property type="entry name" value="CABNDNGRPT"/>
</dbReference>
<dbReference type="Pfam" id="PF06594">
    <property type="entry name" value="HCBP_related"/>
    <property type="match status" value="1"/>
</dbReference>
<organism evidence="5 6">
    <name type="scientific">Vitreoscilla massiliensis</name>
    <dbReference type="NCBI Taxonomy" id="1689272"/>
    <lineage>
        <taxon>Bacteria</taxon>
        <taxon>Pseudomonadati</taxon>
        <taxon>Pseudomonadota</taxon>
        <taxon>Betaproteobacteria</taxon>
        <taxon>Neisseriales</taxon>
        <taxon>Neisseriaceae</taxon>
        <taxon>Vitreoscilla</taxon>
    </lineage>
</organism>
<proteinExistence type="predicted"/>
<dbReference type="Gene3D" id="2.150.10.10">
    <property type="entry name" value="Serralysin-like metalloprotease, C-terminal"/>
    <property type="match status" value="3"/>
</dbReference>
<evidence type="ECO:0000313" key="6">
    <source>
        <dbReference type="Proteomes" id="UP000832011"/>
    </source>
</evidence>
<keyword evidence="6" id="KW-1185">Reference proteome</keyword>
<dbReference type="InterPro" id="IPR010566">
    <property type="entry name" value="Haemolys_ca-bd"/>
</dbReference>
<gene>
    <name evidence="5" type="ORF">LVJ82_11985</name>
</gene>
<comment type="subcellular location">
    <subcellularLocation>
        <location evidence="1">Secreted</location>
    </subcellularLocation>
</comment>
<dbReference type="InterPro" id="IPR001343">
    <property type="entry name" value="Hemolysn_Ca-bd"/>
</dbReference>
<evidence type="ECO:0000256" key="2">
    <source>
        <dbReference type="ARBA" id="ARBA00022525"/>
    </source>
</evidence>
<dbReference type="Pfam" id="PF00353">
    <property type="entry name" value="HemolysinCabind"/>
    <property type="match status" value="3"/>
</dbReference>
<evidence type="ECO:0000256" key="3">
    <source>
        <dbReference type="ARBA" id="ARBA00022837"/>
    </source>
</evidence>
<keyword evidence="3" id="KW-0106">Calcium</keyword>
<reference evidence="5 6" key="1">
    <citation type="journal article" date="2022" name="Res Sq">
        <title>Evolution of multicellular longitudinally dividing oral cavity symbionts (Neisseriaceae).</title>
        <authorList>
            <person name="Nyongesa S."/>
            <person name="Weber P."/>
            <person name="Bernet E."/>
            <person name="Pullido F."/>
            <person name="Nieckarz M."/>
            <person name="Delaby M."/>
            <person name="Nieves C."/>
            <person name="Viehboeck T."/>
            <person name="Krause N."/>
            <person name="Rivera-Millot A."/>
            <person name="Nakamura A."/>
            <person name="Vischer N."/>
            <person name="VanNieuwenhze M."/>
            <person name="Brun Y."/>
            <person name="Cava F."/>
            <person name="Bulgheresi S."/>
            <person name="Veyrier F."/>
        </authorList>
    </citation>
    <scope>NUCLEOTIDE SEQUENCE [LARGE SCALE GENOMIC DNA]</scope>
    <source>
        <strain evidence="5 6">SN4</strain>
    </source>
</reference>
<dbReference type="Proteomes" id="UP000832011">
    <property type="component" value="Chromosome"/>
</dbReference>
<dbReference type="InterPro" id="IPR050557">
    <property type="entry name" value="RTX_toxin/Mannuronan_C5-epim"/>
</dbReference>
<protein>
    <submittedName>
        <fullName evidence="5">Calcium-binding protein</fullName>
    </submittedName>
</protein>
<evidence type="ECO:0000313" key="5">
    <source>
        <dbReference type="EMBL" id="UOO88205.1"/>
    </source>
</evidence>
<evidence type="ECO:0000259" key="4">
    <source>
        <dbReference type="Pfam" id="PF06594"/>
    </source>
</evidence>
<dbReference type="PANTHER" id="PTHR38340:SF1">
    <property type="entry name" value="S-LAYER PROTEIN"/>
    <property type="match status" value="1"/>
</dbReference>
<evidence type="ECO:0000256" key="1">
    <source>
        <dbReference type="ARBA" id="ARBA00004613"/>
    </source>
</evidence>
<dbReference type="InterPro" id="IPR011049">
    <property type="entry name" value="Serralysin-like_metalloprot_C"/>
</dbReference>
<dbReference type="SUPFAM" id="SSF51120">
    <property type="entry name" value="beta-Roll"/>
    <property type="match status" value="3"/>
</dbReference>
<dbReference type="InterPro" id="IPR018511">
    <property type="entry name" value="Hemolysin-typ_Ca-bd_CS"/>
</dbReference>
<name>A0ABY4DYJ4_9NEIS</name>
<sequence>MGQNIFGSADFDDLVAGSGGDEIYAYAGNDILRSGSGDDILRGGDGADTYVYVGQWGQDIIKDSTDSNHIFFRDVKIADLASVQFVKRYNVTTNAYIDDLLITRKYSDDSITIENFYNQDDFGGLQNLDGTVTHWEFADGLVLETSAIQNLAVNDNWIFANNNSDEIIGTSGNDYILGNADNNVIKGGDGHDALVGGLGVDTYVINDDFGFETWEDYYHNSNDIYDSGANNHIYFKNANLEDMRFENLGSSDLIINPYDPIDVQPWLTIRGQLNGDGGWKDNSIVNWEFADGQVFKSDHIKAIYEGINRVEERGPLGGPAKISGSNGNDDVIGTAVSDMLYGSYGNDVLNGLAGDDVLVGGTGADTYVMSGTWGNDDIVDYTAENHMYFRDVNLSEVTFVRDDQNLIIQKNNSTDKVTIIGQFKNGADAEAQVIVNWEFADGQILKASDVNAVTQMTNAMAAMGNTDGTAITSNINMQSDIQLAAA</sequence>
<dbReference type="PROSITE" id="PS00330">
    <property type="entry name" value="HEMOLYSIN_CALCIUM"/>
    <property type="match status" value="2"/>
</dbReference>
<dbReference type="PANTHER" id="PTHR38340">
    <property type="entry name" value="S-LAYER PROTEIN"/>
    <property type="match status" value="1"/>
</dbReference>